<dbReference type="Proteomes" id="UP000431401">
    <property type="component" value="Unassembled WGS sequence"/>
</dbReference>
<evidence type="ECO:0000256" key="12">
    <source>
        <dbReference type="SAM" id="Phobius"/>
    </source>
</evidence>
<evidence type="ECO:0000256" key="8">
    <source>
        <dbReference type="ARBA" id="ARBA00023136"/>
    </source>
</evidence>
<dbReference type="EMBL" id="WEGI01000004">
    <property type="protein sequence ID" value="MQY26378.1"/>
    <property type="molecule type" value="Genomic_DNA"/>
</dbReference>
<sequence>MMTQVSAPGSNTNGTPASSTDRSAAEPAGTDAAQSAIADFGIDTTTVSTAEAVRAYLARVRGGEIGSLPALLGLVVLIVLFSVLSDVFFSLNNIANLLAQGAGQTIIAMGIVYVLLLGEIDLSAGTASGVAGAVLAMHYVDNGNLLSGMGNTVFVLFDALLVLAAVLAGLLRIWPGVAMSLLGVVLTVCGFHANPWIEMLLAVCVGTAIGCITGFLIARIGMPSFVVTLALFLAWQGAILQLIGQGGVLGISSSHVLDEVANGNLSVVGSWVLFVVGAGGFASVTLVGHFRRRAKGLVTQPTSLVVLKVSAVGVLAAVATALLSVNRSPSALIRISGVPYVVPIILVLLVVGTYVLNRTTYGRHLYATGGNNEAARRAGINVVRLRASAFVICSGVAAIGAIVYSSKVGSVDPQAGGLNTLLFAVGAAVIGGTSLFGGRGRVADAVIGGAVLAVVSNGLGLLRQPAAVVSIVTGLVLLLAATVDALSRRRAAATGR</sequence>
<feature type="transmembrane region" description="Helical" evidence="12">
    <location>
        <begin position="416"/>
        <end position="435"/>
    </location>
</feature>
<feature type="transmembrane region" description="Helical" evidence="12">
    <location>
        <begin position="466"/>
        <end position="486"/>
    </location>
</feature>
<keyword evidence="2" id="KW-0813">Transport</keyword>
<feature type="transmembrane region" description="Helical" evidence="12">
    <location>
        <begin position="302"/>
        <end position="325"/>
    </location>
</feature>
<comment type="subcellular location">
    <subcellularLocation>
        <location evidence="1">Cell membrane</location>
        <topology evidence="1">Multi-pass membrane protein</topology>
    </subcellularLocation>
</comment>
<keyword evidence="6 12" id="KW-0812">Transmembrane</keyword>
<evidence type="ECO:0000256" key="11">
    <source>
        <dbReference type="SAM" id="MobiDB-lite"/>
    </source>
</evidence>
<feature type="compositionally biased region" description="Polar residues" evidence="11">
    <location>
        <begin position="1"/>
        <end position="22"/>
    </location>
</feature>
<feature type="transmembrane region" description="Helical" evidence="12">
    <location>
        <begin position="442"/>
        <end position="460"/>
    </location>
</feature>
<feature type="transmembrane region" description="Helical" evidence="12">
    <location>
        <begin position="152"/>
        <end position="171"/>
    </location>
</feature>
<feature type="transmembrane region" description="Helical" evidence="12">
    <location>
        <begin position="68"/>
        <end position="91"/>
    </location>
</feature>
<feature type="region of interest" description="Disordered" evidence="11">
    <location>
        <begin position="1"/>
        <end position="28"/>
    </location>
</feature>
<keyword evidence="14" id="KW-1185">Reference proteome</keyword>
<evidence type="ECO:0000313" key="14">
    <source>
        <dbReference type="Proteomes" id="UP000431401"/>
    </source>
</evidence>
<proteinExistence type="predicted"/>
<keyword evidence="7 12" id="KW-1133">Transmembrane helix</keyword>
<dbReference type="PANTHER" id="PTHR32196:SF32">
    <property type="entry name" value="XYLOSE TRANSPORT SYSTEM PERMEASE PROTEIN XYLH"/>
    <property type="match status" value="1"/>
</dbReference>
<protein>
    <recommendedName>
        <fullName evidence="10">Xylose transport system permease protein XylH</fullName>
    </recommendedName>
</protein>
<evidence type="ECO:0000256" key="6">
    <source>
        <dbReference type="ARBA" id="ARBA00022692"/>
    </source>
</evidence>
<feature type="transmembrane region" description="Helical" evidence="12">
    <location>
        <begin position="97"/>
        <end position="115"/>
    </location>
</feature>
<reference evidence="13 14" key="1">
    <citation type="submission" date="2019-10" db="EMBL/GenBank/DDBJ databases">
        <title>Nocardia macrotermitis sp. nov. and Nocardia aurantia sp. nov., isolated from the gut of fungus growing-termite Macrotermes natalensis.</title>
        <authorList>
            <person name="Benndorf R."/>
            <person name="Schwitalla J."/>
            <person name="Martin K."/>
            <person name="De Beer W."/>
            <person name="Kaster A.-K."/>
            <person name="Vollmers J."/>
            <person name="Poulsen M."/>
            <person name="Beemelmanns C."/>
        </authorList>
    </citation>
    <scope>NUCLEOTIDE SEQUENCE [LARGE SCALE GENOMIC DNA]</scope>
    <source>
        <strain evidence="13 14">RB56</strain>
    </source>
</reference>
<feature type="transmembrane region" description="Helical" evidence="12">
    <location>
        <begin position="225"/>
        <end position="248"/>
    </location>
</feature>
<dbReference type="CDD" id="cd06579">
    <property type="entry name" value="TM_PBP1_transp_AraH_like"/>
    <property type="match status" value="1"/>
</dbReference>
<dbReference type="InterPro" id="IPR001851">
    <property type="entry name" value="ABC_transp_permease"/>
</dbReference>
<name>A0A7K0DL07_9NOCA</name>
<feature type="transmembrane region" description="Helical" evidence="12">
    <location>
        <begin position="385"/>
        <end position="404"/>
    </location>
</feature>
<keyword evidence="8 12" id="KW-0472">Membrane</keyword>
<evidence type="ECO:0000256" key="4">
    <source>
        <dbReference type="ARBA" id="ARBA00022519"/>
    </source>
</evidence>
<evidence type="ECO:0000256" key="3">
    <source>
        <dbReference type="ARBA" id="ARBA00022475"/>
    </source>
</evidence>
<organism evidence="13 14">
    <name type="scientific">Nocardia aurantia</name>
    <dbReference type="NCBI Taxonomy" id="2585199"/>
    <lineage>
        <taxon>Bacteria</taxon>
        <taxon>Bacillati</taxon>
        <taxon>Actinomycetota</taxon>
        <taxon>Actinomycetes</taxon>
        <taxon>Mycobacteriales</taxon>
        <taxon>Nocardiaceae</taxon>
        <taxon>Nocardia</taxon>
    </lineage>
</organism>
<feature type="transmembrane region" description="Helical" evidence="12">
    <location>
        <begin position="268"/>
        <end position="290"/>
    </location>
</feature>
<keyword evidence="5" id="KW-0762">Sugar transport</keyword>
<dbReference type="PANTHER" id="PTHR32196">
    <property type="entry name" value="ABC TRANSPORTER PERMEASE PROTEIN YPHD-RELATED-RELATED"/>
    <property type="match status" value="1"/>
</dbReference>
<keyword evidence="4" id="KW-0997">Cell inner membrane</keyword>
<keyword evidence="3" id="KW-1003">Cell membrane</keyword>
<comment type="caution">
    <text evidence="13">The sequence shown here is derived from an EMBL/GenBank/DDBJ whole genome shotgun (WGS) entry which is preliminary data.</text>
</comment>
<evidence type="ECO:0000256" key="7">
    <source>
        <dbReference type="ARBA" id="ARBA00022989"/>
    </source>
</evidence>
<comment type="function">
    <text evidence="9">Part of the binding-protein-dependent transport system for D-xylose. Probably responsible for the translocation of the substrate across the membrane.</text>
</comment>
<evidence type="ECO:0000256" key="2">
    <source>
        <dbReference type="ARBA" id="ARBA00022448"/>
    </source>
</evidence>
<feature type="transmembrane region" description="Helical" evidence="12">
    <location>
        <begin position="337"/>
        <end position="356"/>
    </location>
</feature>
<accession>A0A7K0DL07</accession>
<evidence type="ECO:0000256" key="1">
    <source>
        <dbReference type="ARBA" id="ARBA00004651"/>
    </source>
</evidence>
<evidence type="ECO:0000256" key="10">
    <source>
        <dbReference type="ARBA" id="ARBA00035686"/>
    </source>
</evidence>
<evidence type="ECO:0000256" key="5">
    <source>
        <dbReference type="ARBA" id="ARBA00022597"/>
    </source>
</evidence>
<evidence type="ECO:0000313" key="13">
    <source>
        <dbReference type="EMBL" id="MQY26378.1"/>
    </source>
</evidence>
<dbReference type="GO" id="GO:0005886">
    <property type="term" value="C:plasma membrane"/>
    <property type="evidence" value="ECO:0007669"/>
    <property type="project" value="UniProtKB-SubCell"/>
</dbReference>
<gene>
    <name evidence="13" type="primary">xylH_2</name>
    <name evidence="13" type="ORF">NRB56_19430</name>
</gene>
<dbReference type="Pfam" id="PF02653">
    <property type="entry name" value="BPD_transp_2"/>
    <property type="match status" value="1"/>
</dbReference>
<evidence type="ECO:0000256" key="9">
    <source>
        <dbReference type="ARBA" id="ARBA00035611"/>
    </source>
</evidence>
<dbReference type="GO" id="GO:0022857">
    <property type="term" value="F:transmembrane transporter activity"/>
    <property type="evidence" value="ECO:0007669"/>
    <property type="project" value="InterPro"/>
</dbReference>
<feature type="transmembrane region" description="Helical" evidence="12">
    <location>
        <begin position="199"/>
        <end position="218"/>
    </location>
</feature>
<dbReference type="AlphaFoldDB" id="A0A7K0DL07"/>